<dbReference type="InterPro" id="IPR018376">
    <property type="entry name" value="Enoyl-CoA_hyd/isom_CS"/>
</dbReference>
<dbReference type="InterPro" id="IPR014748">
    <property type="entry name" value="Enoyl-CoA_hydra_C"/>
</dbReference>
<dbReference type="Proteomes" id="UP000252100">
    <property type="component" value="Chromosome"/>
</dbReference>
<dbReference type="InterPro" id="IPR001753">
    <property type="entry name" value="Enoyl-CoA_hydra/iso"/>
</dbReference>
<keyword evidence="5" id="KW-1185">Reference proteome</keyword>
<evidence type="ECO:0000256" key="3">
    <source>
        <dbReference type="RuleBase" id="RU003707"/>
    </source>
</evidence>
<evidence type="ECO:0000313" key="5">
    <source>
        <dbReference type="Proteomes" id="UP000252100"/>
    </source>
</evidence>
<organism evidence="4 5">
    <name type="scientific">Salicibibacter kimchii</name>
    <dbReference type="NCBI Taxonomy" id="2099786"/>
    <lineage>
        <taxon>Bacteria</taxon>
        <taxon>Bacillati</taxon>
        <taxon>Bacillota</taxon>
        <taxon>Bacilli</taxon>
        <taxon>Bacillales</taxon>
        <taxon>Bacillaceae</taxon>
        <taxon>Salicibibacter</taxon>
    </lineage>
</organism>
<dbReference type="OrthoDB" id="9775794at2"/>
<dbReference type="InterPro" id="IPR029045">
    <property type="entry name" value="ClpP/crotonase-like_dom_sf"/>
</dbReference>
<evidence type="ECO:0000313" key="4">
    <source>
        <dbReference type="EMBL" id="AXF57248.1"/>
    </source>
</evidence>
<dbReference type="GO" id="GO:0006635">
    <property type="term" value="P:fatty acid beta-oxidation"/>
    <property type="evidence" value="ECO:0007669"/>
    <property type="project" value="TreeGrafter"/>
</dbReference>
<evidence type="ECO:0000256" key="1">
    <source>
        <dbReference type="ARBA" id="ARBA00005254"/>
    </source>
</evidence>
<dbReference type="RefSeq" id="WP_114374890.1">
    <property type="nucleotide sequence ID" value="NZ_CP031092.1"/>
</dbReference>
<comment type="similarity">
    <text evidence="1 3">Belongs to the enoyl-CoA hydratase/isomerase family.</text>
</comment>
<dbReference type="EMBL" id="CP031092">
    <property type="protein sequence ID" value="AXF57248.1"/>
    <property type="molecule type" value="Genomic_DNA"/>
</dbReference>
<dbReference type="CDD" id="cd06558">
    <property type="entry name" value="crotonase-like"/>
    <property type="match status" value="1"/>
</dbReference>
<dbReference type="SUPFAM" id="SSF52096">
    <property type="entry name" value="ClpP/crotonase"/>
    <property type="match status" value="1"/>
</dbReference>
<dbReference type="PANTHER" id="PTHR11941:SF175">
    <property type="entry name" value="ENOYL-COA HYDRATASE-RELATED"/>
    <property type="match status" value="1"/>
</dbReference>
<name>A0A345C217_9BACI</name>
<dbReference type="Gene3D" id="1.10.12.10">
    <property type="entry name" value="Lyase 2-enoyl-coa Hydratase, Chain A, domain 2"/>
    <property type="match status" value="1"/>
</dbReference>
<dbReference type="FunFam" id="3.90.226.10:FF:000009">
    <property type="entry name" value="Carnitinyl-CoA dehydratase"/>
    <property type="match status" value="1"/>
</dbReference>
<evidence type="ECO:0000256" key="2">
    <source>
        <dbReference type="ARBA" id="ARBA00023239"/>
    </source>
</evidence>
<keyword evidence="2" id="KW-0456">Lyase</keyword>
<dbReference type="AlphaFoldDB" id="A0A345C217"/>
<accession>A0A345C217</accession>
<dbReference type="PROSITE" id="PS00166">
    <property type="entry name" value="ENOYL_COA_HYDRATASE"/>
    <property type="match status" value="1"/>
</dbReference>
<sequence length="262" mass="28116">MTSYKYVNVSTESFVTTVEIDHPPANTLSPDSINELRGVFKTLSNDSDTRAIVLTGAGRFFVAGADIKKFTEAFDDAAKAEAIAKAGQDLCEEIEQSKKPVIAAINGAALGGGLEVAMACHYRFAAEDAVLGLPELNLGLIPSFGGTQRLRRYLGSARAMEYILTSKNMKASEAADLGLVQRIVPGESARADAYAFAEQLIEGKSMASVERAVAAIMNGIDGSAEDSLELERQFFGELFCSDDGKEGVQAFIDKRTPDFRHS</sequence>
<gene>
    <name evidence="4" type="ORF">DT065_15400</name>
</gene>
<dbReference type="Pfam" id="PF00378">
    <property type="entry name" value="ECH_1"/>
    <property type="match status" value="1"/>
</dbReference>
<reference evidence="4 5" key="1">
    <citation type="journal article" date="2018" name="J. Microbiol.">
        <title>Salicibibacter kimchii gen. nov., sp. nov., a moderately halophilic and alkalitolerant bacterium in the family Bacillaceae, isolated from kimchi.</title>
        <authorList>
            <person name="Jang J.Y."/>
            <person name="Oh Y.J."/>
            <person name="Lim S.K."/>
            <person name="Park H.K."/>
            <person name="Lee C."/>
            <person name="Kim J.Y."/>
            <person name="Lee M.A."/>
            <person name="Choi H.J."/>
        </authorList>
    </citation>
    <scope>NUCLEOTIDE SEQUENCE [LARGE SCALE GENOMIC DNA]</scope>
    <source>
        <strain evidence="4 5">NKC1-1</strain>
    </source>
</reference>
<dbReference type="KEGG" id="rue:DT065_15400"/>
<dbReference type="PANTHER" id="PTHR11941">
    <property type="entry name" value="ENOYL-COA HYDRATASE-RELATED"/>
    <property type="match status" value="1"/>
</dbReference>
<proteinExistence type="inferred from homology"/>
<protein>
    <submittedName>
        <fullName evidence="4">Enoyl-CoA hydratase</fullName>
    </submittedName>
</protein>
<dbReference type="GO" id="GO:0016829">
    <property type="term" value="F:lyase activity"/>
    <property type="evidence" value="ECO:0007669"/>
    <property type="project" value="UniProtKB-KW"/>
</dbReference>
<dbReference type="Gene3D" id="3.90.226.10">
    <property type="entry name" value="2-enoyl-CoA Hydratase, Chain A, domain 1"/>
    <property type="match status" value="1"/>
</dbReference>